<proteinExistence type="predicted"/>
<organism evidence="1 2">
    <name type="scientific">Pectinatus haikarae</name>
    <dbReference type="NCBI Taxonomy" id="349096"/>
    <lineage>
        <taxon>Bacteria</taxon>
        <taxon>Bacillati</taxon>
        <taxon>Bacillota</taxon>
        <taxon>Negativicutes</taxon>
        <taxon>Selenomonadales</taxon>
        <taxon>Selenomonadaceae</taxon>
        <taxon>Pectinatus</taxon>
    </lineage>
</organism>
<evidence type="ECO:0000313" key="1">
    <source>
        <dbReference type="EMBL" id="MDQ0204111.1"/>
    </source>
</evidence>
<name>A0ABT9Y8F3_9FIRM</name>
<dbReference type="EMBL" id="JAUSUE010000012">
    <property type="protein sequence ID" value="MDQ0204111.1"/>
    <property type="molecule type" value="Genomic_DNA"/>
</dbReference>
<sequence>MTKYSNEFKEEAVKRVLRGVPASQVAREIGSVGDKSSIFTKSSDSFRFRYLTAWGKATL</sequence>
<keyword evidence="2" id="KW-1185">Reference proteome</keyword>
<reference evidence="1 2" key="1">
    <citation type="submission" date="2023-07" db="EMBL/GenBank/DDBJ databases">
        <title>Genomic Encyclopedia of Type Strains, Phase IV (KMG-IV): sequencing the most valuable type-strain genomes for metagenomic binning, comparative biology and taxonomic classification.</title>
        <authorList>
            <person name="Goeker M."/>
        </authorList>
    </citation>
    <scope>NUCLEOTIDE SEQUENCE [LARGE SCALE GENOMIC DNA]</scope>
    <source>
        <strain evidence="1 2">DSM 16980</strain>
    </source>
</reference>
<evidence type="ECO:0000313" key="2">
    <source>
        <dbReference type="Proteomes" id="UP001239167"/>
    </source>
</evidence>
<protein>
    <recommendedName>
        <fullName evidence="3">Transposase</fullName>
    </recommendedName>
</protein>
<gene>
    <name evidence="1" type="ORF">J2S01_001833</name>
</gene>
<evidence type="ECO:0008006" key="3">
    <source>
        <dbReference type="Google" id="ProtNLM"/>
    </source>
</evidence>
<dbReference type="Proteomes" id="UP001239167">
    <property type="component" value="Unassembled WGS sequence"/>
</dbReference>
<accession>A0ABT9Y8F3</accession>
<comment type="caution">
    <text evidence="1">The sequence shown here is derived from an EMBL/GenBank/DDBJ whole genome shotgun (WGS) entry which is preliminary data.</text>
</comment>